<evidence type="ECO:0000313" key="2">
    <source>
        <dbReference type="EMBL" id="ETI55919.1"/>
    </source>
</evidence>
<feature type="compositionally biased region" description="Polar residues" evidence="1">
    <location>
        <begin position="249"/>
        <end position="267"/>
    </location>
</feature>
<feature type="compositionally biased region" description="Polar residues" evidence="1">
    <location>
        <begin position="67"/>
        <end position="83"/>
    </location>
</feature>
<keyword evidence="3" id="KW-1185">Reference proteome</keyword>
<protein>
    <submittedName>
        <fullName evidence="2">Uncharacterized protein</fullName>
    </submittedName>
</protein>
<evidence type="ECO:0000313" key="3">
    <source>
        <dbReference type="Proteomes" id="UP000018721"/>
    </source>
</evidence>
<dbReference type="EMBL" id="ANIZ01000232">
    <property type="protein sequence ID" value="ETI55919.1"/>
    <property type="molecule type" value="Genomic_DNA"/>
</dbReference>
<name>V9FWT2_PHYNI</name>
<dbReference type="AlphaFoldDB" id="V9FWT2"/>
<comment type="caution">
    <text evidence="2">The sequence shown here is derived from an EMBL/GenBank/DDBJ whole genome shotgun (WGS) entry which is preliminary data.</text>
</comment>
<sequence length="290" mass="30214">MLILELATAATGQSLSSAIKLSLPHSSSGKRVEPGDSVARPSGGPSPGDPDHKRQRRQGSPAAVAPRTSTSSVNEGNLTTSEDTGYDPGVDAAPSGAPHGSGARLARRADRVRSVSDYVADVDRSSHRLANDLKDVECRVGWLESPQAMQQRVADLERQVAQRQGQLDLLVRMQPYGSHPVAMPPPTALPPAALQPRVPPQPAALQPRVPPHPAALQPPMVLQLPAAPQYPAYSDSGAGLQHPAVSQPLAASQPSSDPAVSPQSSPEQGPGMAKASQRKIPGAYASSSED</sequence>
<dbReference type="HOGENOM" id="CLU_084969_0_0_1"/>
<feature type="compositionally biased region" description="Pro residues" evidence="1">
    <location>
        <begin position="197"/>
        <end position="213"/>
    </location>
</feature>
<organism evidence="2 3">
    <name type="scientific">Phytophthora nicotianae P1569</name>
    <dbReference type="NCBI Taxonomy" id="1317065"/>
    <lineage>
        <taxon>Eukaryota</taxon>
        <taxon>Sar</taxon>
        <taxon>Stramenopiles</taxon>
        <taxon>Oomycota</taxon>
        <taxon>Peronosporomycetes</taxon>
        <taxon>Peronosporales</taxon>
        <taxon>Peronosporaceae</taxon>
        <taxon>Phytophthora</taxon>
    </lineage>
</organism>
<proteinExistence type="predicted"/>
<dbReference type="Proteomes" id="UP000018721">
    <property type="component" value="Unassembled WGS sequence"/>
</dbReference>
<dbReference type="OrthoDB" id="145583at2759"/>
<accession>V9FWT2</accession>
<evidence type="ECO:0000256" key="1">
    <source>
        <dbReference type="SAM" id="MobiDB-lite"/>
    </source>
</evidence>
<gene>
    <name evidence="2" type="ORF">F443_01446</name>
</gene>
<feature type="region of interest" description="Disordered" evidence="1">
    <location>
        <begin position="22"/>
        <end position="114"/>
    </location>
</feature>
<reference evidence="2 3" key="1">
    <citation type="submission" date="2013-11" db="EMBL/GenBank/DDBJ databases">
        <title>The Genome Sequence of Phytophthora parasitica P1569.</title>
        <authorList>
            <consortium name="The Broad Institute Genomics Platform"/>
            <person name="Russ C."/>
            <person name="Tyler B."/>
            <person name="Panabieres F."/>
            <person name="Shan W."/>
            <person name="Tripathy S."/>
            <person name="Grunwald N."/>
            <person name="Machado M."/>
            <person name="Johnson C.S."/>
            <person name="Arredondo F."/>
            <person name="Hong C."/>
            <person name="Coffey M."/>
            <person name="Young S.K."/>
            <person name="Zeng Q."/>
            <person name="Gargeya S."/>
            <person name="Fitzgerald M."/>
            <person name="Abouelleil A."/>
            <person name="Alvarado L."/>
            <person name="Chapman S.B."/>
            <person name="Gainer-Dewar J."/>
            <person name="Goldberg J."/>
            <person name="Griggs A."/>
            <person name="Gujja S."/>
            <person name="Hansen M."/>
            <person name="Howarth C."/>
            <person name="Imamovic A."/>
            <person name="Ireland A."/>
            <person name="Larimer J."/>
            <person name="McCowan C."/>
            <person name="Murphy C."/>
            <person name="Pearson M."/>
            <person name="Poon T.W."/>
            <person name="Priest M."/>
            <person name="Roberts A."/>
            <person name="Saif S."/>
            <person name="Shea T."/>
            <person name="Sykes S."/>
            <person name="Wortman J."/>
            <person name="Nusbaum C."/>
            <person name="Birren B."/>
        </authorList>
    </citation>
    <scope>NUCLEOTIDE SEQUENCE [LARGE SCALE GENOMIC DNA]</scope>
    <source>
        <strain evidence="2 3">P1569</strain>
    </source>
</reference>
<feature type="region of interest" description="Disordered" evidence="1">
    <location>
        <begin position="178"/>
        <end position="290"/>
    </location>
</feature>
<feature type="compositionally biased region" description="Low complexity" evidence="1">
    <location>
        <begin position="92"/>
        <end position="103"/>
    </location>
</feature>